<gene>
    <name evidence="2" type="ORF">CHM34_07170</name>
</gene>
<dbReference type="Pfam" id="PF06114">
    <property type="entry name" value="Peptidase_M78"/>
    <property type="match status" value="1"/>
</dbReference>
<reference evidence="2 3" key="1">
    <citation type="submission" date="2017-07" db="EMBL/GenBank/DDBJ databases">
        <title>The genome sequence of Paludifilum halophilum highlights mechanisms for microbial adaptation to high salt environemnts.</title>
        <authorList>
            <person name="Belbahri L."/>
        </authorList>
    </citation>
    <scope>NUCLEOTIDE SEQUENCE [LARGE SCALE GENOMIC DNA]</scope>
    <source>
        <strain evidence="2 3">DSM 102817</strain>
    </source>
</reference>
<proteinExistence type="predicted"/>
<comment type="caution">
    <text evidence="2">The sequence shown here is derived from an EMBL/GenBank/DDBJ whole genome shotgun (WGS) entry which is preliminary data.</text>
</comment>
<feature type="domain" description="IrrE N-terminal-like" evidence="1">
    <location>
        <begin position="31"/>
        <end position="134"/>
    </location>
</feature>
<evidence type="ECO:0000313" key="2">
    <source>
        <dbReference type="EMBL" id="OYD07899.1"/>
    </source>
</evidence>
<dbReference type="RefSeq" id="WP_094263936.1">
    <property type="nucleotide sequence ID" value="NZ_NOWF01000004.1"/>
</dbReference>
<dbReference type="OrthoDB" id="1707128at2"/>
<keyword evidence="3" id="KW-1185">Reference proteome</keyword>
<evidence type="ECO:0000259" key="1">
    <source>
        <dbReference type="Pfam" id="PF06114"/>
    </source>
</evidence>
<accession>A0A235B7F1</accession>
<protein>
    <recommendedName>
        <fullName evidence="1">IrrE N-terminal-like domain-containing protein</fullName>
    </recommendedName>
</protein>
<dbReference type="InterPro" id="IPR010359">
    <property type="entry name" value="IrrE_HExxH"/>
</dbReference>
<dbReference type="AlphaFoldDB" id="A0A235B7F1"/>
<dbReference type="EMBL" id="NOWF01000004">
    <property type="protein sequence ID" value="OYD07899.1"/>
    <property type="molecule type" value="Genomic_DNA"/>
</dbReference>
<sequence>MTSDLFQLSQQEGIIIEWFKFSSTLEGLYWFTKNKRPVIGLSDSLQNNQPRLRSVLGEELGHHFTSMGEGITQSHYRYSDRLNVNRIEHRALCWAASYLIPLDNLSDAIHSGLTEYWQLAEHFVVTEDMIDFRVRMMDVRRLFISGGF</sequence>
<evidence type="ECO:0000313" key="3">
    <source>
        <dbReference type="Proteomes" id="UP000215459"/>
    </source>
</evidence>
<name>A0A235B7F1_9BACL</name>
<dbReference type="Proteomes" id="UP000215459">
    <property type="component" value="Unassembled WGS sequence"/>
</dbReference>
<organism evidence="2 3">
    <name type="scientific">Paludifilum halophilum</name>
    <dbReference type="NCBI Taxonomy" id="1642702"/>
    <lineage>
        <taxon>Bacteria</taxon>
        <taxon>Bacillati</taxon>
        <taxon>Bacillota</taxon>
        <taxon>Bacilli</taxon>
        <taxon>Bacillales</taxon>
        <taxon>Thermoactinomycetaceae</taxon>
        <taxon>Paludifilum</taxon>
    </lineage>
</organism>